<sequence length="76" mass="8535">NILYSINFDNNLISFSEEADSLLEKAELEAEIIDLIECLPINIPLNLNINDIVNVVNSQDESESEGEKEEIVKISD</sequence>
<name>A0A9N9IQL3_9GLOM</name>
<gene>
    <name evidence="1" type="ORF">RFULGI_LOCUS13235</name>
</gene>
<feature type="non-terminal residue" evidence="1">
    <location>
        <position position="1"/>
    </location>
</feature>
<dbReference type="AlphaFoldDB" id="A0A9N9IQL3"/>
<dbReference type="EMBL" id="CAJVPZ010034106">
    <property type="protein sequence ID" value="CAG8746019.1"/>
    <property type="molecule type" value="Genomic_DNA"/>
</dbReference>
<protein>
    <submittedName>
        <fullName evidence="1">10567_t:CDS:1</fullName>
    </submittedName>
</protein>
<proteinExistence type="predicted"/>
<comment type="caution">
    <text evidence="1">The sequence shown here is derived from an EMBL/GenBank/DDBJ whole genome shotgun (WGS) entry which is preliminary data.</text>
</comment>
<evidence type="ECO:0000313" key="1">
    <source>
        <dbReference type="EMBL" id="CAG8746019.1"/>
    </source>
</evidence>
<keyword evidence="2" id="KW-1185">Reference proteome</keyword>
<feature type="non-terminal residue" evidence="1">
    <location>
        <position position="76"/>
    </location>
</feature>
<organism evidence="1 2">
    <name type="scientific">Racocetra fulgida</name>
    <dbReference type="NCBI Taxonomy" id="60492"/>
    <lineage>
        <taxon>Eukaryota</taxon>
        <taxon>Fungi</taxon>
        <taxon>Fungi incertae sedis</taxon>
        <taxon>Mucoromycota</taxon>
        <taxon>Glomeromycotina</taxon>
        <taxon>Glomeromycetes</taxon>
        <taxon>Diversisporales</taxon>
        <taxon>Gigasporaceae</taxon>
        <taxon>Racocetra</taxon>
    </lineage>
</organism>
<evidence type="ECO:0000313" key="2">
    <source>
        <dbReference type="Proteomes" id="UP000789396"/>
    </source>
</evidence>
<reference evidence="1" key="1">
    <citation type="submission" date="2021-06" db="EMBL/GenBank/DDBJ databases">
        <authorList>
            <person name="Kallberg Y."/>
            <person name="Tangrot J."/>
            <person name="Rosling A."/>
        </authorList>
    </citation>
    <scope>NUCLEOTIDE SEQUENCE</scope>
    <source>
        <strain evidence="1">IN212</strain>
    </source>
</reference>
<accession>A0A9N9IQL3</accession>
<dbReference type="Proteomes" id="UP000789396">
    <property type="component" value="Unassembled WGS sequence"/>
</dbReference>